<evidence type="ECO:0000256" key="2">
    <source>
        <dbReference type="ARBA" id="ARBA00022670"/>
    </source>
</evidence>
<dbReference type="EMBL" id="JBEPLU010000001">
    <property type="protein sequence ID" value="MET3527140.1"/>
    <property type="molecule type" value="Genomic_DNA"/>
</dbReference>
<evidence type="ECO:0000256" key="5">
    <source>
        <dbReference type="PROSITE-ProRule" id="PRU01240"/>
    </source>
</evidence>
<keyword evidence="8" id="KW-1185">Reference proteome</keyword>
<dbReference type="PROSITE" id="PS51892">
    <property type="entry name" value="SUBTILASE"/>
    <property type="match status" value="1"/>
</dbReference>
<feature type="active site" description="Charge relay system" evidence="5">
    <location>
        <position position="182"/>
    </location>
</feature>
<sequence length="411" mass="41778">MSHAQGRGGGLGLGGGIPDVSAITDRALARHSLPDTAFRGLERAQAASSTAAERAVARVAQVRQRLAEDRRRAVPVLATDRTGHLVVRNEVVAVAASEASLAAARQAGFSILRRTSYGPLDLEVTVLAAPPGMATDRAVALLRERDPAGAYDFNHLYDGAGLAPQGQVTAGRRGSASVGMIDSGVDIRAEALRGVRIEQRGFVGPASPQPHGSAVAAILAAPGGDVGSLRVADVYGANPTGGSAEAIVAGMAWLAQSGTPVINISLVGPPNLLLGAAVQSLVSKGFLLVAPAGNDGPASKDTYPASYRGVIAVSAVDSRGRLLPEASQPSHIDFVALGLTPPPGSAGKARPLRGTSFAAPVVAARLAGLMTAPSRTAARRAIDELASTARDLGTKGKDARFGYGWVEASSN</sequence>
<feature type="active site" description="Charge relay system" evidence="5">
    <location>
        <position position="356"/>
    </location>
</feature>
<feature type="domain" description="Peptidase S8/S53" evidence="6">
    <location>
        <begin position="177"/>
        <end position="404"/>
    </location>
</feature>
<dbReference type="InterPro" id="IPR023828">
    <property type="entry name" value="Peptidase_S8_Ser-AS"/>
</dbReference>
<dbReference type="SUPFAM" id="SSF52743">
    <property type="entry name" value="Subtilisin-like"/>
    <property type="match status" value="1"/>
</dbReference>
<accession>A0ABV2EJC3</accession>
<evidence type="ECO:0000256" key="3">
    <source>
        <dbReference type="ARBA" id="ARBA00022801"/>
    </source>
</evidence>
<evidence type="ECO:0000313" key="8">
    <source>
        <dbReference type="Proteomes" id="UP001549110"/>
    </source>
</evidence>
<dbReference type="InterPro" id="IPR036852">
    <property type="entry name" value="Peptidase_S8/S53_dom_sf"/>
</dbReference>
<evidence type="ECO:0000256" key="1">
    <source>
        <dbReference type="ARBA" id="ARBA00011073"/>
    </source>
</evidence>
<dbReference type="PANTHER" id="PTHR43806:SF11">
    <property type="entry name" value="CEREVISIN-RELATED"/>
    <property type="match status" value="1"/>
</dbReference>
<evidence type="ECO:0000313" key="7">
    <source>
        <dbReference type="EMBL" id="MET3527140.1"/>
    </source>
</evidence>
<dbReference type="Proteomes" id="UP001549110">
    <property type="component" value="Unassembled WGS sequence"/>
</dbReference>
<dbReference type="InterPro" id="IPR000209">
    <property type="entry name" value="Peptidase_S8/S53_dom"/>
</dbReference>
<comment type="caution">
    <text evidence="7">The sequence shown here is derived from an EMBL/GenBank/DDBJ whole genome shotgun (WGS) entry which is preliminary data.</text>
</comment>
<evidence type="ECO:0000259" key="6">
    <source>
        <dbReference type="Pfam" id="PF00082"/>
    </source>
</evidence>
<dbReference type="Gene3D" id="3.40.50.200">
    <property type="entry name" value="Peptidase S8/S53 domain"/>
    <property type="match status" value="1"/>
</dbReference>
<gene>
    <name evidence="7" type="ORF">ABID41_002235</name>
</gene>
<keyword evidence="2 5" id="KW-0645">Protease</keyword>
<dbReference type="Pfam" id="PF00082">
    <property type="entry name" value="Peptidase_S8"/>
    <property type="match status" value="1"/>
</dbReference>
<protein>
    <recommendedName>
        <fullName evidence="6">Peptidase S8/S53 domain-containing protein</fullName>
    </recommendedName>
</protein>
<dbReference type="PANTHER" id="PTHR43806">
    <property type="entry name" value="PEPTIDASE S8"/>
    <property type="match status" value="1"/>
</dbReference>
<reference evidence="7 8" key="1">
    <citation type="submission" date="2024-06" db="EMBL/GenBank/DDBJ databases">
        <title>Genomic Encyclopedia of Type Strains, Phase IV (KMG-IV): sequencing the most valuable type-strain genomes for metagenomic binning, comparative biology and taxonomic classification.</title>
        <authorList>
            <person name="Goeker M."/>
        </authorList>
    </citation>
    <scope>NUCLEOTIDE SEQUENCE [LARGE SCALE GENOMIC DNA]</scope>
    <source>
        <strain evidence="7 8">DSM 17809</strain>
    </source>
</reference>
<dbReference type="RefSeq" id="WP_354297648.1">
    <property type="nucleotide sequence ID" value="NZ_JBEPLU010000001.1"/>
</dbReference>
<keyword evidence="4 5" id="KW-0720">Serine protease</keyword>
<feature type="active site" description="Charge relay system" evidence="5">
    <location>
        <position position="211"/>
    </location>
</feature>
<dbReference type="PROSITE" id="PS00138">
    <property type="entry name" value="SUBTILASE_SER"/>
    <property type="match status" value="1"/>
</dbReference>
<comment type="similarity">
    <text evidence="1 5">Belongs to the peptidase S8 family.</text>
</comment>
<name>A0ABV2EJC3_9CAUL</name>
<organism evidence="7 8">
    <name type="scientific">Phenylobacterium koreense</name>
    <dbReference type="NCBI Taxonomy" id="266125"/>
    <lineage>
        <taxon>Bacteria</taxon>
        <taxon>Pseudomonadati</taxon>
        <taxon>Pseudomonadota</taxon>
        <taxon>Alphaproteobacteria</taxon>
        <taxon>Caulobacterales</taxon>
        <taxon>Caulobacteraceae</taxon>
        <taxon>Phenylobacterium</taxon>
    </lineage>
</organism>
<proteinExistence type="inferred from homology"/>
<dbReference type="CDD" id="cd05561">
    <property type="entry name" value="Peptidases_S8_4"/>
    <property type="match status" value="1"/>
</dbReference>
<dbReference type="InterPro" id="IPR050131">
    <property type="entry name" value="Peptidase_S8_subtilisin-like"/>
</dbReference>
<keyword evidence="3 5" id="KW-0378">Hydrolase</keyword>
<evidence type="ECO:0000256" key="4">
    <source>
        <dbReference type="ARBA" id="ARBA00022825"/>
    </source>
</evidence>